<reference evidence="3" key="1">
    <citation type="journal article" date="2019" name="Int. J. Syst. Evol. Microbiol.">
        <title>The Global Catalogue of Microorganisms (GCM) 10K type strain sequencing project: providing services to taxonomists for standard genome sequencing and annotation.</title>
        <authorList>
            <consortium name="The Broad Institute Genomics Platform"/>
            <consortium name="The Broad Institute Genome Sequencing Center for Infectious Disease"/>
            <person name="Wu L."/>
            <person name="Ma J."/>
        </authorList>
    </citation>
    <scope>NUCLEOTIDE SEQUENCE [LARGE SCALE GENOMIC DNA]</scope>
    <source>
        <strain evidence="3">JCM 16929</strain>
    </source>
</reference>
<dbReference type="EMBL" id="BAABAB010000057">
    <property type="protein sequence ID" value="GAA3643945.1"/>
    <property type="molecule type" value="Genomic_DNA"/>
</dbReference>
<comment type="caution">
    <text evidence="2">The sequence shown here is derived from an EMBL/GenBank/DDBJ whole genome shotgun (WGS) entry which is preliminary data.</text>
</comment>
<keyword evidence="3" id="KW-1185">Reference proteome</keyword>
<evidence type="ECO:0008006" key="4">
    <source>
        <dbReference type="Google" id="ProtNLM"/>
    </source>
</evidence>
<dbReference type="RefSeq" id="WP_344810149.1">
    <property type="nucleotide sequence ID" value="NZ_BAABAB010000057.1"/>
</dbReference>
<protein>
    <recommendedName>
        <fullName evidence="4">MFS transporter</fullName>
    </recommendedName>
</protein>
<dbReference type="Proteomes" id="UP001501490">
    <property type="component" value="Unassembled WGS sequence"/>
</dbReference>
<evidence type="ECO:0000313" key="3">
    <source>
        <dbReference type="Proteomes" id="UP001501490"/>
    </source>
</evidence>
<name>A0ABP7B0E3_9ACTN</name>
<accession>A0ABP7B0E3</accession>
<proteinExistence type="predicted"/>
<sequence length="64" mass="6685">MDTRRIGAIVSGPIIAVGTLTAFGQRGIFLTSAAVALLGLLVIAAAYWTDRRLHSLPVTHVPAS</sequence>
<evidence type="ECO:0000313" key="2">
    <source>
        <dbReference type="EMBL" id="GAA3643945.1"/>
    </source>
</evidence>
<keyword evidence="1" id="KW-0472">Membrane</keyword>
<keyword evidence="1" id="KW-1133">Transmembrane helix</keyword>
<evidence type="ECO:0000256" key="1">
    <source>
        <dbReference type="SAM" id="Phobius"/>
    </source>
</evidence>
<gene>
    <name evidence="2" type="ORF">GCM10022236_53210</name>
</gene>
<feature type="transmembrane region" description="Helical" evidence="1">
    <location>
        <begin position="28"/>
        <end position="48"/>
    </location>
</feature>
<keyword evidence="1" id="KW-0812">Transmembrane</keyword>
<organism evidence="2 3">
    <name type="scientific">Microlunatus ginsengisoli</name>
    <dbReference type="NCBI Taxonomy" id="363863"/>
    <lineage>
        <taxon>Bacteria</taxon>
        <taxon>Bacillati</taxon>
        <taxon>Actinomycetota</taxon>
        <taxon>Actinomycetes</taxon>
        <taxon>Propionibacteriales</taxon>
        <taxon>Propionibacteriaceae</taxon>
        <taxon>Microlunatus</taxon>
    </lineage>
</organism>